<evidence type="ECO:0000256" key="9">
    <source>
        <dbReference type="ARBA" id="ARBA00022842"/>
    </source>
</evidence>
<dbReference type="InterPro" id="IPR050219">
    <property type="entry name" value="DnaG_primase"/>
</dbReference>
<dbReference type="InterPro" id="IPR006171">
    <property type="entry name" value="TOPRIM_dom"/>
</dbReference>
<dbReference type="FunFam" id="3.90.580.10:FF:000001">
    <property type="entry name" value="DNA primase"/>
    <property type="match status" value="1"/>
</dbReference>
<keyword evidence="5 12" id="KW-0235">DNA replication</keyword>
<protein>
    <recommendedName>
        <fullName evidence="12">DNA primase</fullName>
        <ecNumber evidence="12">2.7.7.101</ecNumber>
    </recommendedName>
</protein>
<evidence type="ECO:0000256" key="5">
    <source>
        <dbReference type="ARBA" id="ARBA00022705"/>
    </source>
</evidence>
<dbReference type="PANTHER" id="PTHR30313:SF2">
    <property type="entry name" value="DNA PRIMASE"/>
    <property type="match status" value="1"/>
</dbReference>
<feature type="domain" description="Toprim" evidence="14">
    <location>
        <begin position="254"/>
        <end position="325"/>
    </location>
</feature>
<evidence type="ECO:0000256" key="12">
    <source>
        <dbReference type="HAMAP-Rule" id="MF_00974"/>
    </source>
</evidence>
<sequence>MIPQNVIESIISATDIVDVISDYVKLRKAGVNYKGVCPFHGDKDASLVVSPAKKIWKCFGCGKAGNVIGFVMEHEALSFFEAAKLIASKYNITVPERELTDEEKVKAKEREALQICLSFSGESFISQLKEKAPAEYLRTRHIDPEILSMYGAGYAPTGYSWLANEARLKGYDLSILEKAGLVSIKENGKVYDRFVDRIVFPFYSLSGQVIGFTGRALGTDPQCKYLNSPETSLFHKGKTLFGIYQARPEISKADKCYLVEGQFDVLSFVQYSLSNTVCGSGTALTLDQVRMIKKFTRNVTAIYDGDAAGMKASVRNMDILLAEGMNVRAVLLPDGEDPDSFAHKMGKDKLTKYIKKNETDFISFIYKAFEGEMDDPIRKTEVLRVIAQSISVVPDKLQRQAFITSLAEKFKADGELITSLVGELQAMGKKDAPKQSEEVGFTGLEDAAKLIGTDGKQITITWSIERFTESWGERPTVLVTGIPGVPEIQELRRVSSVIRCRDRFTINKDTVQEPAELTFIRSLTCTGFTVSMSRYIKSTEMYVDDEGKDRRKTVETEKEIGFNEYYVGLYSAFKDAPENQKKIALERCAELISYADATTRAFQATDYARLLGVTKTALEHVLKPYLDIRKSAARFNSDALQVDGASLMFDPSKLPDYVEDDPEINRLWKAYQFFPYVDRGGRKVAYIFANGKKSFMRVGNFYIEPLLHVYDKESQANKRIVQLTQANYSYPVFMEWISAEMITLQTFRKRLWEEGDINFSNGNQNHLDLIMDSWAGKFKKCYELRMFGWYDEGFFAFSNAIVHEIDGKQQLQYVSDLGLVEHNKQYYYIPAFSKIYASERRDSDRYFLDRFIKYREPKKKIDFKHWSALMNEVYTLNNNGKWAILYSIMSAFRSDIYNVRRTFTALFFIGPTGSGKSQVGYSIRSLSMPPDTPTFNLNSGTPAALFSWLERYRNIPIMLEEYNDRDINPVIFQALKSAVYDGEGKQKRKDAVSKEIDSSQVNAALVIMGQESPQQDDNSLANRCIICDVPKRDDRTEQEEEIFNELKAYEESGLHSVLLEILACRKSLLDNYVKVYGEVFKELKDNVRVLVTNTDGLSRILETVSMFLAVCKIVEEHTVLQLPFTYEEFFRIAVEKVAKQVESISTSNRMYNFFSNINYLIDTGSIMPGRDYKIEVPIKLTLKTKGKDTEIRVLDPADTRVLYLNMTNIYPMYAALARNEALSQQSLNTYFESNESYIGRVRSTRFRWQEVKEVPKGDIATGIDGEMITDNTMKRIITNKENNTSAVTFNYDKLKELLDIDFEREERIEEKEETPSYRF</sequence>
<dbReference type="GO" id="GO:0008270">
    <property type="term" value="F:zinc ion binding"/>
    <property type="evidence" value="ECO:0007669"/>
    <property type="project" value="UniProtKB-UniRule"/>
</dbReference>
<dbReference type="SMART" id="SM00493">
    <property type="entry name" value="TOPRIM"/>
    <property type="match status" value="1"/>
</dbReference>
<evidence type="ECO:0000256" key="8">
    <source>
        <dbReference type="ARBA" id="ARBA00022833"/>
    </source>
</evidence>
<evidence type="ECO:0000256" key="1">
    <source>
        <dbReference type="ARBA" id="ARBA00022478"/>
    </source>
</evidence>
<keyword evidence="1 12" id="KW-0240">DNA-directed RNA polymerase</keyword>
<name>K5ZUR2_9BACT</name>
<dbReference type="OrthoDB" id="1110431at2"/>
<dbReference type="InterPro" id="IPR037068">
    <property type="entry name" value="DNA_primase_core_N_sf"/>
</dbReference>
<evidence type="ECO:0000256" key="4">
    <source>
        <dbReference type="ARBA" id="ARBA00022695"/>
    </source>
</evidence>
<dbReference type="Gene3D" id="3.90.980.10">
    <property type="entry name" value="DNA primase, catalytic core, N-terminal domain"/>
    <property type="match status" value="1"/>
</dbReference>
<keyword evidence="6 12" id="KW-0479">Metal-binding</keyword>
<dbReference type="HAMAP" id="MF_00974">
    <property type="entry name" value="DNA_primase_DnaG"/>
    <property type="match status" value="1"/>
</dbReference>
<dbReference type="InterPro" id="IPR013264">
    <property type="entry name" value="DNAG_N"/>
</dbReference>
<dbReference type="GO" id="GO:0003677">
    <property type="term" value="F:DNA binding"/>
    <property type="evidence" value="ECO:0007669"/>
    <property type="project" value="UniProtKB-KW"/>
</dbReference>
<evidence type="ECO:0000313" key="15">
    <source>
        <dbReference type="EMBL" id="EKN15070.1"/>
    </source>
</evidence>
<keyword evidence="4 12" id="KW-0548">Nucleotidyltransferase</keyword>
<dbReference type="Pfam" id="PF13155">
    <property type="entry name" value="Toprim_2"/>
    <property type="match status" value="1"/>
</dbReference>
<comment type="subunit">
    <text evidence="12">Monomer. Interacts with DnaB.</text>
</comment>
<accession>K5ZUR2</accession>
<keyword evidence="2 12" id="KW-0639">Primosome</keyword>
<dbReference type="Gene3D" id="3.40.1360.10">
    <property type="match status" value="1"/>
</dbReference>
<dbReference type="InterPro" id="IPR030846">
    <property type="entry name" value="DnaG_bac"/>
</dbReference>
<dbReference type="GO" id="GO:0003899">
    <property type="term" value="F:DNA-directed RNA polymerase activity"/>
    <property type="evidence" value="ECO:0007669"/>
    <property type="project" value="UniProtKB-UniRule"/>
</dbReference>
<proteinExistence type="inferred from homology"/>
<comment type="similarity">
    <text evidence="12">Belongs to the DnaG primase family.</text>
</comment>
<dbReference type="EC" id="2.7.7.101" evidence="12"/>
<reference evidence="15 16" key="1">
    <citation type="submission" date="2012-02" db="EMBL/GenBank/DDBJ databases">
        <title>The Genome Sequence of Parabacteroides goldsteinii CL02T12C30.</title>
        <authorList>
            <consortium name="The Broad Institute Genome Sequencing Platform"/>
            <person name="Earl A."/>
            <person name="Ward D."/>
            <person name="Feldgarden M."/>
            <person name="Gevers D."/>
            <person name="Zitomersky N.L."/>
            <person name="Coyne M.J."/>
            <person name="Comstock L.E."/>
            <person name="Young S.K."/>
            <person name="Zeng Q."/>
            <person name="Gargeya S."/>
            <person name="Fitzgerald M."/>
            <person name="Haas B."/>
            <person name="Abouelleil A."/>
            <person name="Alvarado L."/>
            <person name="Arachchi H.M."/>
            <person name="Berlin A."/>
            <person name="Chapman S.B."/>
            <person name="Gearin G."/>
            <person name="Goldberg J."/>
            <person name="Griggs A."/>
            <person name="Gujja S."/>
            <person name="Hansen M."/>
            <person name="Heiman D."/>
            <person name="Howarth C."/>
            <person name="Larimer J."/>
            <person name="Lui A."/>
            <person name="MacDonald P.J.P."/>
            <person name="McCowen C."/>
            <person name="Montmayeur A."/>
            <person name="Murphy C."/>
            <person name="Neiman D."/>
            <person name="Pearson M."/>
            <person name="Priest M."/>
            <person name="Roberts A."/>
            <person name="Saif S."/>
            <person name="Shea T."/>
            <person name="Sisk P."/>
            <person name="Stolte C."/>
            <person name="Sykes S."/>
            <person name="Wortman J."/>
            <person name="Nusbaum C."/>
            <person name="Birren B."/>
        </authorList>
    </citation>
    <scope>NUCLEOTIDE SEQUENCE [LARGE SCALE GENOMIC DNA]</scope>
    <source>
        <strain evidence="15 16">CL02T12C30</strain>
    </source>
</reference>
<dbReference type="Pfam" id="PF01807">
    <property type="entry name" value="Zn_ribbon_DnaG"/>
    <property type="match status" value="1"/>
</dbReference>
<keyword evidence="11 12" id="KW-0804">Transcription</keyword>
<dbReference type="SUPFAM" id="SSF57783">
    <property type="entry name" value="Zinc beta-ribbon"/>
    <property type="match status" value="1"/>
</dbReference>
<dbReference type="HOGENOM" id="CLU_005918_0_0_10"/>
<dbReference type="InterPro" id="IPR036977">
    <property type="entry name" value="DNA_primase_Znf_CHC2"/>
</dbReference>
<keyword evidence="10 12" id="KW-0238">DNA-binding</keyword>
<dbReference type="EMBL" id="AGZO01000017">
    <property type="protein sequence ID" value="EKN15070.1"/>
    <property type="molecule type" value="Genomic_DNA"/>
</dbReference>
<evidence type="ECO:0000313" key="16">
    <source>
        <dbReference type="Proteomes" id="UP000006330"/>
    </source>
</evidence>
<dbReference type="InterPro" id="IPR034151">
    <property type="entry name" value="TOPRIM_DnaG_bac"/>
</dbReference>
<feature type="domain" description="Zinc finger CHC2-type" evidence="13">
    <location>
        <begin position="33"/>
        <end position="87"/>
    </location>
</feature>
<evidence type="ECO:0000256" key="11">
    <source>
        <dbReference type="ARBA" id="ARBA00023163"/>
    </source>
</evidence>
<dbReference type="InterPro" id="IPR027417">
    <property type="entry name" value="P-loop_NTPase"/>
</dbReference>
<comment type="domain">
    <text evidence="12">Contains an N-terminal zinc-binding domain, a central core domain that contains the primase activity, and a C-terminal DnaB-binding domain.</text>
</comment>
<dbReference type="SUPFAM" id="SSF52540">
    <property type="entry name" value="P-loop containing nucleoside triphosphate hydrolases"/>
    <property type="match status" value="1"/>
</dbReference>
<evidence type="ECO:0000256" key="3">
    <source>
        <dbReference type="ARBA" id="ARBA00022679"/>
    </source>
</evidence>
<keyword evidence="8 12" id="KW-0862">Zinc</keyword>
<dbReference type="Gene3D" id="3.90.580.10">
    <property type="entry name" value="Zinc finger, CHC2-type domain"/>
    <property type="match status" value="1"/>
</dbReference>
<evidence type="ECO:0000259" key="14">
    <source>
        <dbReference type="SMART" id="SM00493"/>
    </source>
</evidence>
<organism evidence="15 16">
    <name type="scientific">Parabacteroides goldsteinii CL02T12C30</name>
    <dbReference type="NCBI Taxonomy" id="999418"/>
    <lineage>
        <taxon>Bacteria</taxon>
        <taxon>Pseudomonadati</taxon>
        <taxon>Bacteroidota</taxon>
        <taxon>Bacteroidia</taxon>
        <taxon>Bacteroidales</taxon>
        <taxon>Tannerellaceae</taxon>
        <taxon>Parabacteroides</taxon>
    </lineage>
</organism>
<dbReference type="CDD" id="cd03364">
    <property type="entry name" value="TOPRIM_DnaG_primases"/>
    <property type="match status" value="1"/>
</dbReference>
<dbReference type="Pfam" id="PF08275">
    <property type="entry name" value="DNAG_N"/>
    <property type="match status" value="1"/>
</dbReference>
<evidence type="ECO:0000259" key="13">
    <source>
        <dbReference type="SMART" id="SM00400"/>
    </source>
</evidence>
<dbReference type="GO" id="GO:0005737">
    <property type="term" value="C:cytoplasm"/>
    <property type="evidence" value="ECO:0007669"/>
    <property type="project" value="TreeGrafter"/>
</dbReference>
<keyword evidence="9" id="KW-0460">Magnesium</keyword>
<evidence type="ECO:0000256" key="10">
    <source>
        <dbReference type="ARBA" id="ARBA00023125"/>
    </source>
</evidence>
<dbReference type="NCBIfam" id="TIGR01391">
    <property type="entry name" value="dnaG"/>
    <property type="match status" value="1"/>
</dbReference>
<dbReference type="Proteomes" id="UP000006330">
    <property type="component" value="Unassembled WGS sequence"/>
</dbReference>
<dbReference type="GO" id="GO:0000428">
    <property type="term" value="C:DNA-directed RNA polymerase complex"/>
    <property type="evidence" value="ECO:0007669"/>
    <property type="project" value="UniProtKB-KW"/>
</dbReference>
<dbReference type="InterPro" id="IPR002694">
    <property type="entry name" value="Znf_CHC2"/>
</dbReference>
<evidence type="ECO:0000256" key="2">
    <source>
        <dbReference type="ARBA" id="ARBA00022515"/>
    </source>
</evidence>
<dbReference type="InterPro" id="IPR006295">
    <property type="entry name" value="DNA_primase_DnaG"/>
</dbReference>
<comment type="function">
    <text evidence="12">RNA polymerase that catalyzes the synthesis of short RNA molecules used as primers for DNA polymerase during DNA replication.</text>
</comment>
<dbReference type="GO" id="GO:0006269">
    <property type="term" value="P:DNA replication, synthesis of primer"/>
    <property type="evidence" value="ECO:0007669"/>
    <property type="project" value="UniProtKB-UniRule"/>
</dbReference>
<dbReference type="SUPFAM" id="SSF56731">
    <property type="entry name" value="DNA primase core"/>
    <property type="match status" value="1"/>
</dbReference>
<gene>
    <name evidence="12" type="primary">dnaG</name>
    <name evidence="15" type="ORF">HMPREF1076_02407</name>
</gene>
<keyword evidence="7 12" id="KW-0863">Zinc-finger</keyword>
<dbReference type="PATRIC" id="fig|999418.3.peg.2448"/>
<evidence type="ECO:0000256" key="7">
    <source>
        <dbReference type="ARBA" id="ARBA00022771"/>
    </source>
</evidence>
<dbReference type="RefSeq" id="WP_007654396.1">
    <property type="nucleotide sequence ID" value="NZ_JH976473.1"/>
</dbReference>
<dbReference type="SMART" id="SM00400">
    <property type="entry name" value="ZnF_CHCC"/>
    <property type="match status" value="1"/>
</dbReference>
<comment type="catalytic activity">
    <reaction evidence="12">
        <text>ssDNA + n NTP = ssDNA/pppN(pN)n-1 hybrid + (n-1) diphosphate.</text>
        <dbReference type="EC" id="2.7.7.101"/>
    </reaction>
</comment>
<dbReference type="GO" id="GO:1990077">
    <property type="term" value="C:primosome complex"/>
    <property type="evidence" value="ECO:0007669"/>
    <property type="project" value="UniProtKB-KW"/>
</dbReference>
<evidence type="ECO:0000256" key="6">
    <source>
        <dbReference type="ARBA" id="ARBA00022723"/>
    </source>
</evidence>
<dbReference type="PANTHER" id="PTHR30313">
    <property type="entry name" value="DNA PRIMASE"/>
    <property type="match status" value="1"/>
</dbReference>
<comment type="cofactor">
    <cofactor evidence="12">
        <name>Zn(2+)</name>
        <dbReference type="ChEBI" id="CHEBI:29105"/>
    </cofactor>
    <text evidence="12">Binds 1 zinc ion per monomer.</text>
</comment>
<comment type="caution">
    <text evidence="15">The sequence shown here is derived from an EMBL/GenBank/DDBJ whole genome shotgun (WGS) entry which is preliminary data.</text>
</comment>
<feature type="zinc finger region" description="CHC2-type" evidence="12">
    <location>
        <begin position="37"/>
        <end position="61"/>
    </location>
</feature>
<keyword evidence="3 12" id="KW-0808">Transferase</keyword>